<evidence type="ECO:0000313" key="2">
    <source>
        <dbReference type="EMBL" id="SEP70670.1"/>
    </source>
</evidence>
<dbReference type="PANTHER" id="PTHR32063">
    <property type="match status" value="1"/>
</dbReference>
<dbReference type="EMBL" id="FOFP01000001">
    <property type="protein sequence ID" value="SEP70670.1"/>
    <property type="molecule type" value="Genomic_DNA"/>
</dbReference>
<dbReference type="Gene3D" id="3.30.70.1430">
    <property type="entry name" value="Multidrug efflux transporter AcrB pore domain"/>
    <property type="match status" value="2"/>
</dbReference>
<dbReference type="SUPFAM" id="SSF82866">
    <property type="entry name" value="Multidrug efflux transporter AcrB transmembrane domain"/>
    <property type="match status" value="2"/>
</dbReference>
<feature type="transmembrane region" description="Helical" evidence="1">
    <location>
        <begin position="429"/>
        <end position="450"/>
    </location>
</feature>
<dbReference type="Gene3D" id="1.20.1640.10">
    <property type="entry name" value="Multidrug efflux transporter AcrB transmembrane domain"/>
    <property type="match status" value="2"/>
</dbReference>
<feature type="transmembrane region" description="Helical" evidence="1">
    <location>
        <begin position="958"/>
        <end position="977"/>
    </location>
</feature>
<dbReference type="SUPFAM" id="SSF82693">
    <property type="entry name" value="Multidrug efflux transporter AcrB pore domain, PN1, PN2, PC1 and PC2 subdomains"/>
    <property type="match status" value="2"/>
</dbReference>
<keyword evidence="1" id="KW-0812">Transmembrane</keyword>
<evidence type="ECO:0000256" key="1">
    <source>
        <dbReference type="SAM" id="Phobius"/>
    </source>
</evidence>
<dbReference type="PRINTS" id="PR00702">
    <property type="entry name" value="ACRIFLAVINRP"/>
</dbReference>
<dbReference type="InterPro" id="IPR027463">
    <property type="entry name" value="AcrB_DN_DC_subdom"/>
</dbReference>
<evidence type="ECO:0000313" key="3">
    <source>
        <dbReference type="Proteomes" id="UP000198512"/>
    </source>
</evidence>
<dbReference type="Proteomes" id="UP000198512">
    <property type="component" value="Unassembled WGS sequence"/>
</dbReference>
<dbReference type="Pfam" id="PF00873">
    <property type="entry name" value="ACR_tran"/>
    <property type="match status" value="1"/>
</dbReference>
<feature type="transmembrane region" description="Helical" evidence="1">
    <location>
        <begin position="390"/>
        <end position="408"/>
    </location>
</feature>
<dbReference type="PANTHER" id="PTHR32063:SF64">
    <property type="entry name" value="ACRB_ACRD_ACRF FAMILY PROTEIN"/>
    <property type="match status" value="1"/>
</dbReference>
<feature type="transmembrane region" description="Helical" evidence="1">
    <location>
        <begin position="983"/>
        <end position="1006"/>
    </location>
</feature>
<sequence>MVERFNLSGWALRHRTLVWYSMLVTLLMGAYAYLELGREEDPSFAIKTMVIQARWPGANLQETLQQVTDRLEKKLEEVDALDYVRSYTVAGESTLFVFLKSETPAREIPAAWYLVRKKMLDVRGELPSDVQGPAFNDEFGDVFGSIYALTGDGLSLRQLRDYAEQMRIGLKGVPGLGKFEMLGSQREVIYLDFSIRKLAALGIDLRQVIQSLQEQNAVTPAGLVEAGEERIVVQASGPFQDEQDLRAVSLRFGDRLLRLSDLASIERSYAEPPASLFRFNGQPAIGLAVAMQAGGNIQLFGERLQQRVDELTQTLPLGIDVHLVSSQAEVVDQAIGTFTRALFEAVLIVLLVSFLSLGMRAGLVVACSIPLVLAMVFLFMSYSGITLQRISLGALIIALGLLVDDAMITVEMMIKRIEVGDSLSKAATYAYTSTAFPMLTGTLVTVAGFVPIGLNASSAGEYVFTMFAVIAVALLLSWLVAVVFAPLLGVYLLKRPSEPVVESSSRWMRVFSTWLALALRHRNWTIGLTLLAFAVSIWATSLLQKQFFPDSDRPEILVDFHLPQHGSISATREAMDRFERSLQDDPDVLRWSSYVGKGAVRFYLPLDQQLSHPFYGQVVIVSRGGEARERLITRLRALLREDFVGIGAYVQPLNMGPPVGWPIQYRVSGPDLHEVRRQAMSLAAIIDANANIGQVIYDWNEPGKVLRIDIAQDKARQFGLSSQDIAQILNSVVSGSSITQVRDGIYLVDVVARAQAEERQSPELLGSLQIPSSRTGESIPLLAFATIRYEQEQPLVWRRDRLPTITLKANIVANLQPDALVEELHPAIEVFKEQLPPRYSVTVGGAVEASARSQEPILRVVPWMLLLIVTFLMIQLQNVKQVLLVLSVAPLGLIGVVAALLLTGSPLGFVAILGVLALIGIIIRNSVILVSQIEAFRQAGDELTAAVVKATEHRCRPILLTAAAASLGMIPIAREAFWGPMAYAMIGGIVVATVLTLFFLPALYLACHVHAGDRPREVGTRI</sequence>
<comment type="caution">
    <text evidence="2">The sequence shown here is derived from an EMBL/GenBank/DDBJ whole genome shotgun (WGS) entry which is preliminary data.</text>
</comment>
<dbReference type="SUPFAM" id="SSF82714">
    <property type="entry name" value="Multidrug efflux transporter AcrB TolC docking domain, DN and DC subdomains"/>
    <property type="match status" value="2"/>
</dbReference>
<feature type="transmembrane region" description="Helical" evidence="1">
    <location>
        <begin position="362"/>
        <end position="384"/>
    </location>
</feature>
<dbReference type="Gene3D" id="3.30.2090.10">
    <property type="entry name" value="Multidrug efflux transporter AcrB TolC docking domain, DN and DC subdomains"/>
    <property type="match status" value="2"/>
</dbReference>
<feature type="transmembrane region" description="Helical" evidence="1">
    <location>
        <begin position="524"/>
        <end position="543"/>
    </location>
</feature>
<protein>
    <submittedName>
        <fullName evidence="2">Multidrug efflux pump subunit AcrB</fullName>
    </submittedName>
</protein>
<organism evidence="2 3">
    <name type="scientific">Pseudomonas cuatrocienegasensis</name>
    <dbReference type="NCBI Taxonomy" id="543360"/>
    <lineage>
        <taxon>Bacteria</taxon>
        <taxon>Pseudomonadati</taxon>
        <taxon>Pseudomonadota</taxon>
        <taxon>Gammaproteobacteria</taxon>
        <taxon>Pseudomonadales</taxon>
        <taxon>Pseudomonadaceae</taxon>
        <taxon>Pseudomonas</taxon>
    </lineage>
</organism>
<feature type="transmembrane region" description="Helical" evidence="1">
    <location>
        <begin position="908"/>
        <end position="930"/>
    </location>
</feature>
<dbReference type="InterPro" id="IPR001036">
    <property type="entry name" value="Acrflvin-R"/>
</dbReference>
<feature type="transmembrane region" description="Helical" evidence="1">
    <location>
        <begin position="462"/>
        <end position="493"/>
    </location>
</feature>
<feature type="transmembrane region" description="Helical" evidence="1">
    <location>
        <begin position="883"/>
        <end position="902"/>
    </location>
</feature>
<dbReference type="Gene3D" id="3.30.70.1440">
    <property type="entry name" value="Multidrug efflux transporter AcrB pore domain"/>
    <property type="match status" value="1"/>
</dbReference>
<dbReference type="RefSeq" id="WP_069516804.1">
    <property type="nucleotide sequence ID" value="NZ_FOFP01000001.1"/>
</dbReference>
<name>A0ABY1B1Q6_9PSED</name>
<dbReference type="Gene3D" id="3.30.70.1320">
    <property type="entry name" value="Multidrug efflux transporter AcrB pore domain like"/>
    <property type="match status" value="1"/>
</dbReference>
<keyword evidence="1" id="KW-1133">Transmembrane helix</keyword>
<accession>A0ABY1B1Q6</accession>
<gene>
    <name evidence="2" type="ORF">SAMN05216600_101373</name>
</gene>
<keyword evidence="3" id="KW-1185">Reference proteome</keyword>
<keyword evidence="1" id="KW-0472">Membrane</keyword>
<reference evidence="2 3" key="1">
    <citation type="submission" date="2016-10" db="EMBL/GenBank/DDBJ databases">
        <authorList>
            <person name="Varghese N."/>
            <person name="Submissions S."/>
        </authorList>
    </citation>
    <scope>NUCLEOTIDE SEQUENCE [LARGE SCALE GENOMIC DNA]</scope>
    <source>
        <strain evidence="2 3">CIP 109853</strain>
    </source>
</reference>
<feature type="transmembrane region" description="Helical" evidence="1">
    <location>
        <begin position="17"/>
        <end position="34"/>
    </location>
</feature>
<proteinExistence type="predicted"/>